<organism evidence="1 2">
    <name type="scientific">Tagetes erecta</name>
    <name type="common">African marigold</name>
    <dbReference type="NCBI Taxonomy" id="13708"/>
    <lineage>
        <taxon>Eukaryota</taxon>
        <taxon>Viridiplantae</taxon>
        <taxon>Streptophyta</taxon>
        <taxon>Embryophyta</taxon>
        <taxon>Tracheophyta</taxon>
        <taxon>Spermatophyta</taxon>
        <taxon>Magnoliopsida</taxon>
        <taxon>eudicotyledons</taxon>
        <taxon>Gunneridae</taxon>
        <taxon>Pentapetalae</taxon>
        <taxon>asterids</taxon>
        <taxon>campanulids</taxon>
        <taxon>Asterales</taxon>
        <taxon>Asteraceae</taxon>
        <taxon>Asteroideae</taxon>
        <taxon>Heliantheae alliance</taxon>
        <taxon>Tageteae</taxon>
        <taxon>Tagetes</taxon>
    </lineage>
</organism>
<keyword evidence="2" id="KW-1185">Reference proteome</keyword>
<dbReference type="Proteomes" id="UP001229421">
    <property type="component" value="Unassembled WGS sequence"/>
</dbReference>
<protein>
    <submittedName>
        <fullName evidence="1">Uncharacterized protein</fullName>
    </submittedName>
</protein>
<evidence type="ECO:0000313" key="2">
    <source>
        <dbReference type="Proteomes" id="UP001229421"/>
    </source>
</evidence>
<sequence>MMADGSYAQNKDDPLVRVVGPRTGGVHELCLILLVHGGLFKNVIHDTESDARLDTMRRASSYGSDAQVAYPLIETHTPCELLMNMGDDMVTVAYGEVW</sequence>
<proteinExistence type="predicted"/>
<evidence type="ECO:0000313" key="1">
    <source>
        <dbReference type="EMBL" id="KAK1427584.1"/>
    </source>
</evidence>
<gene>
    <name evidence="1" type="ORF">QVD17_16272</name>
</gene>
<comment type="caution">
    <text evidence="1">The sequence shown here is derived from an EMBL/GenBank/DDBJ whole genome shotgun (WGS) entry which is preliminary data.</text>
</comment>
<dbReference type="EMBL" id="JAUHHV010000004">
    <property type="protein sequence ID" value="KAK1427584.1"/>
    <property type="molecule type" value="Genomic_DNA"/>
</dbReference>
<reference evidence="1" key="1">
    <citation type="journal article" date="2023" name="bioRxiv">
        <title>Improved chromosome-level genome assembly for marigold (Tagetes erecta).</title>
        <authorList>
            <person name="Jiang F."/>
            <person name="Yuan L."/>
            <person name="Wang S."/>
            <person name="Wang H."/>
            <person name="Xu D."/>
            <person name="Wang A."/>
            <person name="Fan W."/>
        </authorList>
    </citation>
    <scope>NUCLEOTIDE SEQUENCE</scope>
    <source>
        <strain evidence="1">WSJ</strain>
        <tissue evidence="1">Leaf</tissue>
    </source>
</reference>
<dbReference type="AlphaFoldDB" id="A0AAD8KRU8"/>
<accession>A0AAD8KRU8</accession>
<name>A0AAD8KRU8_TARER</name>